<reference evidence="6 7" key="1">
    <citation type="journal article" date="2018" name="Microb. Genom.">
        <title>Expanding an expanded genome: long-read sequencing of Trypanosoma cruzi.</title>
        <authorList>
            <person name="Berna L."/>
            <person name="Rodriguez M."/>
            <person name="Chiribao M.L."/>
            <person name="Parodi-Talice A."/>
            <person name="Pita S."/>
            <person name="Rijo G."/>
            <person name="Alvarez-Valin F."/>
            <person name="Robello C."/>
        </authorList>
    </citation>
    <scope>NUCLEOTIDE SEQUENCE [LARGE SCALE GENOMIC DNA]</scope>
    <source>
        <strain evidence="6 7">TCC</strain>
    </source>
</reference>
<evidence type="ECO:0000313" key="7">
    <source>
        <dbReference type="Proteomes" id="UP000246078"/>
    </source>
</evidence>
<proteinExistence type="predicted"/>
<gene>
    <name evidence="6" type="ORF">C3747_470g3</name>
</gene>
<dbReference type="OrthoDB" id="249790at2759"/>
<dbReference type="SMART" id="SM00132">
    <property type="entry name" value="LIM"/>
    <property type="match status" value="1"/>
</dbReference>
<evidence type="ECO:0000256" key="4">
    <source>
        <dbReference type="SAM" id="MobiDB-lite"/>
    </source>
</evidence>
<feature type="region of interest" description="Disordered" evidence="4">
    <location>
        <begin position="379"/>
        <end position="398"/>
    </location>
</feature>
<dbReference type="VEuPathDB" id="TriTrypDB:TcCL_NonESM04497"/>
<dbReference type="GO" id="GO:0046872">
    <property type="term" value="F:metal ion binding"/>
    <property type="evidence" value="ECO:0007669"/>
    <property type="project" value="UniProtKB-KW"/>
</dbReference>
<dbReference type="VEuPathDB" id="TriTrypDB:C3747_470g3"/>
<dbReference type="VEuPathDB" id="TriTrypDB:BCY84_02882"/>
<dbReference type="Proteomes" id="UP000246078">
    <property type="component" value="Unassembled WGS sequence"/>
</dbReference>
<feature type="domain" description="LIM zinc-binding" evidence="5">
    <location>
        <begin position="224"/>
        <end position="285"/>
    </location>
</feature>
<dbReference type="Gene3D" id="2.10.110.10">
    <property type="entry name" value="Cysteine Rich Protein"/>
    <property type="match status" value="1"/>
</dbReference>
<keyword evidence="2 3" id="KW-0862">Zinc</keyword>
<evidence type="ECO:0000256" key="3">
    <source>
        <dbReference type="PROSITE-ProRule" id="PRU00125"/>
    </source>
</evidence>
<dbReference type="VEuPathDB" id="TriTrypDB:TCDM_07166"/>
<feature type="compositionally biased region" description="Basic and acidic residues" evidence="4">
    <location>
        <begin position="1"/>
        <end position="11"/>
    </location>
</feature>
<dbReference type="VEuPathDB" id="TriTrypDB:ECC02_006998"/>
<dbReference type="AlphaFoldDB" id="A0A2V2UUB2"/>
<dbReference type="VEuPathDB" id="TriTrypDB:TcCLB.504157.100"/>
<organism evidence="6 7">
    <name type="scientific">Trypanosoma cruzi</name>
    <dbReference type="NCBI Taxonomy" id="5693"/>
    <lineage>
        <taxon>Eukaryota</taxon>
        <taxon>Discoba</taxon>
        <taxon>Euglenozoa</taxon>
        <taxon>Kinetoplastea</taxon>
        <taxon>Metakinetoplastina</taxon>
        <taxon>Trypanosomatida</taxon>
        <taxon>Trypanosomatidae</taxon>
        <taxon>Trypanosoma</taxon>
        <taxon>Schizotrypanum</taxon>
    </lineage>
</organism>
<dbReference type="PROSITE" id="PS50023">
    <property type="entry name" value="LIM_DOMAIN_2"/>
    <property type="match status" value="1"/>
</dbReference>
<feature type="compositionally biased region" description="Low complexity" evidence="4">
    <location>
        <begin position="64"/>
        <end position="73"/>
    </location>
</feature>
<evidence type="ECO:0000259" key="5">
    <source>
        <dbReference type="PROSITE" id="PS50023"/>
    </source>
</evidence>
<comment type="caution">
    <text evidence="6">The sequence shown here is derived from an EMBL/GenBank/DDBJ whole genome shotgun (WGS) entry which is preliminary data.</text>
</comment>
<dbReference type="VEuPathDB" id="TriTrypDB:TcCLB.511109.40"/>
<evidence type="ECO:0000256" key="2">
    <source>
        <dbReference type="ARBA" id="ARBA00022833"/>
    </source>
</evidence>
<feature type="region of interest" description="Disordered" evidence="4">
    <location>
        <begin position="1"/>
        <end position="25"/>
    </location>
</feature>
<accession>A0A2V2UUB2</accession>
<dbReference type="EMBL" id="PRFC01000470">
    <property type="protein sequence ID" value="PWU87591.1"/>
    <property type="molecule type" value="Genomic_DNA"/>
</dbReference>
<name>A0A2V2UUB2_TRYCR</name>
<dbReference type="VEuPathDB" id="TriTrypDB:Tc_MARK_9643"/>
<dbReference type="VEuPathDB" id="TriTrypDB:TCSYLVIO_000400"/>
<dbReference type="VEuPathDB" id="TriTrypDB:TcBrA4_0101200"/>
<sequence length="398" mass="43817">MSTNPEEREAEPQPSPHSVPPQQQLQEEAIVEEMTGVGAADAAVEEVAFVPPPPQQQEEKQQAEEQQLEVALQEEQRDEERGMQGIVEVEGNIDTKLGTLLAAHPKPHSRKGGSTTKEGDAESLSTATETRLQMSKTLPPLAALSLLEKGVGSEFRAREASNRSFKMGNYDSSTGNRFYSAGNYAPFRTVNSMTPNEEYMAFRTRNGVSSNYKGPIFAVEDLYVMCAECGAPVDPVTRVPAGKLFFHPQCISCKLCGRTDIADAYFRAMGNGAICSECASRGFAWCVPREAAAARGIIPGAVVGKIDEAVRLYDLKRKLQPINHPTLPGAIPPTLVLGRLFVHRGQSTRKYSLIQRQQYYTQNDNNIICLPPEGSRAYSRASSASRHRWKKDEMPKLM</sequence>
<keyword evidence="1 3" id="KW-0479">Metal-binding</keyword>
<dbReference type="OMA" id="MFRARNG"/>
<dbReference type="VEuPathDB" id="TriTrypDB:TcYC6_0077140"/>
<evidence type="ECO:0000313" key="6">
    <source>
        <dbReference type="EMBL" id="PWU87591.1"/>
    </source>
</evidence>
<keyword evidence="3" id="KW-0440">LIM domain</keyword>
<feature type="region of interest" description="Disordered" evidence="4">
    <location>
        <begin position="103"/>
        <end position="129"/>
    </location>
</feature>
<dbReference type="InterPro" id="IPR001781">
    <property type="entry name" value="Znf_LIM"/>
</dbReference>
<protein>
    <recommendedName>
        <fullName evidence="5">LIM zinc-binding domain-containing protein</fullName>
    </recommendedName>
</protein>
<evidence type="ECO:0000256" key="1">
    <source>
        <dbReference type="ARBA" id="ARBA00022723"/>
    </source>
</evidence>
<feature type="region of interest" description="Disordered" evidence="4">
    <location>
        <begin position="46"/>
        <end position="80"/>
    </location>
</feature>
<dbReference type="VEuPathDB" id="TriTrypDB:C4B63_9g307"/>
<dbReference type="VEuPathDB" id="TriTrypDB:TcG_07580"/>